<dbReference type="PhylomeDB" id="A7RRE8"/>
<dbReference type="PANTHER" id="PTHR23048:SF0">
    <property type="entry name" value="CALMODULIN LIKE 3"/>
    <property type="match status" value="1"/>
</dbReference>
<feature type="domain" description="EF-hand" evidence="3">
    <location>
        <begin position="8"/>
        <end position="43"/>
    </location>
</feature>
<dbReference type="InterPro" id="IPR002048">
    <property type="entry name" value="EF_hand_dom"/>
</dbReference>
<dbReference type="OrthoDB" id="26525at2759"/>
<dbReference type="InterPro" id="IPR011992">
    <property type="entry name" value="EF-hand-dom_pair"/>
</dbReference>
<dbReference type="PRINTS" id="PR01697">
    <property type="entry name" value="PARVALBUMIN"/>
</dbReference>
<dbReference type="GO" id="GO:0030234">
    <property type="term" value="F:enzyme regulator activity"/>
    <property type="evidence" value="ECO:0000318"/>
    <property type="project" value="GO_Central"/>
</dbReference>
<dbReference type="FunFam" id="1.10.238.10:FF:000178">
    <property type="entry name" value="Calmodulin-2 A"/>
    <property type="match status" value="1"/>
</dbReference>
<dbReference type="InParanoid" id="A7RRE8"/>
<keyword evidence="1" id="KW-0677">Repeat</keyword>
<keyword evidence="5" id="KW-1185">Reference proteome</keyword>
<dbReference type="InterPro" id="IPR050230">
    <property type="entry name" value="CALM/Myosin/TropC-like"/>
</dbReference>
<dbReference type="SUPFAM" id="SSF47473">
    <property type="entry name" value="EF-hand"/>
    <property type="match status" value="1"/>
</dbReference>
<dbReference type="PROSITE" id="PS00018">
    <property type="entry name" value="EF_HAND_1"/>
    <property type="match status" value="4"/>
</dbReference>
<evidence type="ECO:0000313" key="4">
    <source>
        <dbReference type="EMBL" id="EDO45935.1"/>
    </source>
</evidence>
<dbReference type="GO" id="GO:0043226">
    <property type="term" value="C:organelle"/>
    <property type="evidence" value="ECO:0007669"/>
    <property type="project" value="UniProtKB-ARBA"/>
</dbReference>
<dbReference type="HOGENOM" id="CLU_061288_2_0_1"/>
<dbReference type="AlphaFoldDB" id="A7RRE8"/>
<evidence type="ECO:0000256" key="2">
    <source>
        <dbReference type="ARBA" id="ARBA00022837"/>
    </source>
</evidence>
<dbReference type="GO" id="GO:0000226">
    <property type="term" value="P:microtubule cytoskeleton organization"/>
    <property type="evidence" value="ECO:0000318"/>
    <property type="project" value="GO_Central"/>
</dbReference>
<dbReference type="InterPro" id="IPR018247">
    <property type="entry name" value="EF_Hand_1_Ca_BS"/>
</dbReference>
<protein>
    <recommendedName>
        <fullName evidence="3">EF-hand domain-containing protein</fullName>
    </recommendedName>
</protein>
<dbReference type="eggNOG" id="KOG0027">
    <property type="taxonomic scope" value="Eukaryota"/>
</dbReference>
<dbReference type="KEGG" id="nve:5518077"/>
<evidence type="ECO:0000256" key="1">
    <source>
        <dbReference type="ARBA" id="ARBA00022737"/>
    </source>
</evidence>
<dbReference type="Proteomes" id="UP000001593">
    <property type="component" value="Unassembled WGS sequence"/>
</dbReference>
<sequence>MADRLTPEQLSEIEAAFKMYDTNGDGQISAEELGQAMREAGQLVSDEELKDMIRAVDLDGNGKVEFKEFVQMMANQLGQPAPVEEMKAYFDRFDQDGNGFIDSDEMKCLVRAFYSNLTGDALKQQVRAMIEAADTNSDGKISFEEFVKVLNANA</sequence>
<organism evidence="4 5">
    <name type="scientific">Nematostella vectensis</name>
    <name type="common">Starlet sea anemone</name>
    <dbReference type="NCBI Taxonomy" id="45351"/>
    <lineage>
        <taxon>Eukaryota</taxon>
        <taxon>Metazoa</taxon>
        <taxon>Cnidaria</taxon>
        <taxon>Anthozoa</taxon>
        <taxon>Hexacorallia</taxon>
        <taxon>Actiniaria</taxon>
        <taxon>Edwardsiidae</taxon>
        <taxon>Nematostella</taxon>
    </lineage>
</organism>
<dbReference type="OMA" id="MANPRYD"/>
<feature type="domain" description="EF-hand" evidence="3">
    <location>
        <begin position="44"/>
        <end position="79"/>
    </location>
</feature>
<evidence type="ECO:0000313" key="5">
    <source>
        <dbReference type="Proteomes" id="UP000001593"/>
    </source>
</evidence>
<dbReference type="PROSITE" id="PS50222">
    <property type="entry name" value="EF_HAND_2"/>
    <property type="match status" value="4"/>
</dbReference>
<dbReference type="EMBL" id="DS469531">
    <property type="protein sequence ID" value="EDO45935.1"/>
    <property type="molecule type" value="Genomic_DNA"/>
</dbReference>
<dbReference type="GO" id="GO:0005737">
    <property type="term" value="C:cytoplasm"/>
    <property type="evidence" value="ECO:0000318"/>
    <property type="project" value="GO_Central"/>
</dbReference>
<keyword evidence="2" id="KW-0106">Calcium</keyword>
<gene>
    <name evidence="4" type="ORF">NEMVEDRAFT_v1g161862</name>
</gene>
<feature type="domain" description="EF-hand" evidence="3">
    <location>
        <begin position="121"/>
        <end position="154"/>
    </location>
</feature>
<dbReference type="GO" id="GO:0005509">
    <property type="term" value="F:calcium ion binding"/>
    <property type="evidence" value="ECO:0000318"/>
    <property type="project" value="GO_Central"/>
</dbReference>
<reference evidence="4 5" key="1">
    <citation type="journal article" date="2007" name="Science">
        <title>Sea anemone genome reveals ancestral eumetazoan gene repertoire and genomic organization.</title>
        <authorList>
            <person name="Putnam N.H."/>
            <person name="Srivastava M."/>
            <person name="Hellsten U."/>
            <person name="Dirks B."/>
            <person name="Chapman J."/>
            <person name="Salamov A."/>
            <person name="Terry A."/>
            <person name="Shapiro H."/>
            <person name="Lindquist E."/>
            <person name="Kapitonov V.V."/>
            <person name="Jurka J."/>
            <person name="Genikhovich G."/>
            <person name="Grigoriev I.V."/>
            <person name="Lucas S.M."/>
            <person name="Steele R.E."/>
            <person name="Finnerty J.R."/>
            <person name="Technau U."/>
            <person name="Martindale M.Q."/>
            <person name="Rokhsar D.S."/>
        </authorList>
    </citation>
    <scope>NUCLEOTIDE SEQUENCE [LARGE SCALE GENOMIC DNA]</scope>
    <source>
        <strain evidence="5">CH2 X CH6</strain>
    </source>
</reference>
<dbReference type="SMART" id="SM00054">
    <property type="entry name" value="EFh"/>
    <property type="match status" value="4"/>
</dbReference>
<accession>A7RRE8</accession>
<evidence type="ECO:0000259" key="3">
    <source>
        <dbReference type="PROSITE" id="PS50222"/>
    </source>
</evidence>
<dbReference type="CDD" id="cd00051">
    <property type="entry name" value="EFh"/>
    <property type="match status" value="1"/>
</dbReference>
<dbReference type="STRING" id="45351.A7RRE8"/>
<name>A7RRE8_NEMVE</name>
<feature type="domain" description="EF-hand" evidence="3">
    <location>
        <begin position="81"/>
        <end position="116"/>
    </location>
</feature>
<dbReference type="Gene3D" id="1.10.238.10">
    <property type="entry name" value="EF-hand"/>
    <property type="match status" value="2"/>
</dbReference>
<dbReference type="PANTHER" id="PTHR23048">
    <property type="entry name" value="MYOSIN LIGHT CHAIN 1, 3"/>
    <property type="match status" value="1"/>
</dbReference>
<proteinExistence type="predicted"/>
<dbReference type="Pfam" id="PF13499">
    <property type="entry name" value="EF-hand_7"/>
    <property type="match status" value="2"/>
</dbReference>